<evidence type="ECO:0000256" key="1">
    <source>
        <dbReference type="ARBA" id="ARBA00022723"/>
    </source>
</evidence>
<dbReference type="PROSITE" id="PS51382">
    <property type="entry name" value="SPX"/>
    <property type="match status" value="1"/>
</dbReference>
<dbReference type="InterPro" id="IPR001841">
    <property type="entry name" value="Znf_RING"/>
</dbReference>
<dbReference type="PROSITE" id="PS00518">
    <property type="entry name" value="ZF_RING_1"/>
    <property type="match status" value="1"/>
</dbReference>
<evidence type="ECO:0000256" key="2">
    <source>
        <dbReference type="ARBA" id="ARBA00022771"/>
    </source>
</evidence>
<keyword evidence="1" id="KW-0479">Metal-binding</keyword>
<dbReference type="Pfam" id="PF03105">
    <property type="entry name" value="SPX"/>
    <property type="match status" value="1"/>
</dbReference>
<dbReference type="PANTHER" id="PTHR23327">
    <property type="entry name" value="RING FINGER PROTEIN 127"/>
    <property type="match status" value="1"/>
</dbReference>
<keyword evidence="9" id="KW-1185">Reference proteome</keyword>
<dbReference type="EMBL" id="JASBNA010000008">
    <property type="protein sequence ID" value="KAK7689507.1"/>
    <property type="molecule type" value="Genomic_DNA"/>
</dbReference>
<dbReference type="PANTHER" id="PTHR23327:SF51">
    <property type="entry name" value="TRANSCRIPTIONAL REGULATOR OF YEAST FORM ADHERENCE 3"/>
    <property type="match status" value="1"/>
</dbReference>
<feature type="region of interest" description="Disordered" evidence="5">
    <location>
        <begin position="117"/>
        <end position="149"/>
    </location>
</feature>
<gene>
    <name evidence="8" type="ORF">QCA50_007299</name>
</gene>
<dbReference type="GO" id="GO:0008270">
    <property type="term" value="F:zinc ion binding"/>
    <property type="evidence" value="ECO:0007669"/>
    <property type="project" value="UniProtKB-KW"/>
</dbReference>
<sequence>MHFSKTYAQLLESLPHDLRDNAIEYRQLKKLINQVVEELTSLGLSPELLHQLLQEAHSSSIASFKGKEREQPHFLLDGTQISTDIDSSKLPRITYELNTESNEIQPRLRMWTYEDHLETSNTPSEPSSSFVPPSHDDVPKGGPSSSPETSELREVVIPLASDTAFFQALVHAHTSLSSRLTAVSEEFRSNLDVLARDISSTAKPMSEASSFQPYSHDSNPLAITVRAPNVLTAHFTKSDLYAWREIFQLYMDAEVFESQSEESRGERAIEDAEERLAKFMQQLTERGFSDGSRLKLQRSKHAMRKFLELNASVLNLFKFQYATTEAIRKILKKHAKRTALPGTPDLPSPFVLSSGERTTVLIRPRSSSNTSLAMMLVQAIGQTLLPIVPHIDDYACVICTNIAFKPIRLRCGHLFCVRCLVKMQKRGQGNCPMCRSPTVLVADRSNVDWALLNFMRDWFPMESKKKLRQNEQEVAQEQMEELGLNVNDSCVIA</sequence>
<feature type="domain" description="RING-type" evidence="6">
    <location>
        <begin position="396"/>
        <end position="435"/>
    </location>
</feature>
<proteinExistence type="predicted"/>
<dbReference type="PROSITE" id="PS50089">
    <property type="entry name" value="ZF_RING_2"/>
    <property type="match status" value="1"/>
</dbReference>
<evidence type="ECO:0000259" key="7">
    <source>
        <dbReference type="PROSITE" id="PS51382"/>
    </source>
</evidence>
<name>A0AAW0GD87_9APHY</name>
<protein>
    <submittedName>
        <fullName evidence="8">Uncharacterized protein</fullName>
    </submittedName>
</protein>
<dbReference type="InterPro" id="IPR004331">
    <property type="entry name" value="SPX_dom"/>
</dbReference>
<evidence type="ECO:0000256" key="4">
    <source>
        <dbReference type="PROSITE-ProRule" id="PRU00175"/>
    </source>
</evidence>
<dbReference type="InterPro" id="IPR017907">
    <property type="entry name" value="Znf_RING_CS"/>
</dbReference>
<keyword evidence="3" id="KW-0862">Zinc</keyword>
<feature type="domain" description="SPX" evidence="7">
    <location>
        <begin position="1"/>
        <end position="348"/>
    </location>
</feature>
<dbReference type="Proteomes" id="UP001385951">
    <property type="component" value="Unassembled WGS sequence"/>
</dbReference>
<evidence type="ECO:0000256" key="5">
    <source>
        <dbReference type="SAM" id="MobiDB-lite"/>
    </source>
</evidence>
<organism evidence="8 9">
    <name type="scientific">Cerrena zonata</name>
    <dbReference type="NCBI Taxonomy" id="2478898"/>
    <lineage>
        <taxon>Eukaryota</taxon>
        <taxon>Fungi</taxon>
        <taxon>Dikarya</taxon>
        <taxon>Basidiomycota</taxon>
        <taxon>Agaricomycotina</taxon>
        <taxon>Agaricomycetes</taxon>
        <taxon>Polyporales</taxon>
        <taxon>Cerrenaceae</taxon>
        <taxon>Cerrena</taxon>
    </lineage>
</organism>
<dbReference type="Gene3D" id="3.30.40.10">
    <property type="entry name" value="Zinc/RING finger domain, C3HC4 (zinc finger)"/>
    <property type="match status" value="1"/>
</dbReference>
<keyword evidence="2 4" id="KW-0863">Zinc-finger</keyword>
<comment type="caution">
    <text evidence="8">The sequence shown here is derived from an EMBL/GenBank/DDBJ whole genome shotgun (WGS) entry which is preliminary data.</text>
</comment>
<reference evidence="8 9" key="1">
    <citation type="submission" date="2022-09" db="EMBL/GenBank/DDBJ databases">
        <authorList>
            <person name="Palmer J.M."/>
        </authorList>
    </citation>
    <scope>NUCLEOTIDE SEQUENCE [LARGE SCALE GENOMIC DNA]</scope>
    <source>
        <strain evidence="8 9">DSM 7382</strain>
    </source>
</reference>
<evidence type="ECO:0000256" key="3">
    <source>
        <dbReference type="ARBA" id="ARBA00022833"/>
    </source>
</evidence>
<dbReference type="SUPFAM" id="SSF57850">
    <property type="entry name" value="RING/U-box"/>
    <property type="match status" value="1"/>
</dbReference>
<evidence type="ECO:0000313" key="8">
    <source>
        <dbReference type="EMBL" id="KAK7689507.1"/>
    </source>
</evidence>
<dbReference type="AlphaFoldDB" id="A0AAW0GD87"/>
<evidence type="ECO:0000259" key="6">
    <source>
        <dbReference type="PROSITE" id="PS50089"/>
    </source>
</evidence>
<accession>A0AAW0GD87</accession>
<dbReference type="InterPro" id="IPR013083">
    <property type="entry name" value="Znf_RING/FYVE/PHD"/>
</dbReference>
<evidence type="ECO:0000313" key="9">
    <source>
        <dbReference type="Proteomes" id="UP001385951"/>
    </source>
</evidence>
<dbReference type="SMART" id="SM00184">
    <property type="entry name" value="RING"/>
    <property type="match status" value="1"/>
</dbReference>
<dbReference type="Pfam" id="PF00097">
    <property type="entry name" value="zf-C3HC4"/>
    <property type="match status" value="1"/>
</dbReference>
<feature type="compositionally biased region" description="Low complexity" evidence="5">
    <location>
        <begin position="119"/>
        <end position="133"/>
    </location>
</feature>
<dbReference type="InterPro" id="IPR018957">
    <property type="entry name" value="Znf_C3HC4_RING-type"/>
</dbReference>